<reference evidence="10" key="1">
    <citation type="journal article" date="2014" name="Int. J. Syst. Evol. Microbiol.">
        <title>Complete genome of a new Firmicutes species belonging to the dominant human colonic microbiota ('Ruminococcus bicirculans') reveals two chromosomes and a selective capacity to utilize plant glucans.</title>
        <authorList>
            <consortium name="NISC Comparative Sequencing Program"/>
            <person name="Wegmann U."/>
            <person name="Louis P."/>
            <person name="Goesmann A."/>
            <person name="Henrissat B."/>
            <person name="Duncan S.H."/>
            <person name="Flint H.J."/>
        </authorList>
    </citation>
    <scope>NUCLEOTIDE SEQUENCE</scope>
    <source>
        <strain evidence="10">VKM Ac-1246</strain>
    </source>
</reference>
<evidence type="ECO:0000256" key="8">
    <source>
        <dbReference type="SAM" id="Phobius"/>
    </source>
</evidence>
<dbReference type="Gene3D" id="1.20.1250.20">
    <property type="entry name" value="MFS general substrate transporter like domains"/>
    <property type="match status" value="1"/>
</dbReference>
<evidence type="ECO:0000256" key="3">
    <source>
        <dbReference type="ARBA" id="ARBA00022475"/>
    </source>
</evidence>
<dbReference type="RefSeq" id="WP_229787406.1">
    <property type="nucleotide sequence ID" value="NZ_BMRK01000003.1"/>
</dbReference>
<dbReference type="InterPro" id="IPR011701">
    <property type="entry name" value="MFS"/>
</dbReference>
<dbReference type="Proteomes" id="UP001142292">
    <property type="component" value="Unassembled WGS sequence"/>
</dbReference>
<evidence type="ECO:0000313" key="11">
    <source>
        <dbReference type="Proteomes" id="UP001142292"/>
    </source>
</evidence>
<keyword evidence="4 8" id="KW-0812">Transmembrane</keyword>
<keyword evidence="3" id="KW-1003">Cell membrane</keyword>
<evidence type="ECO:0000256" key="2">
    <source>
        <dbReference type="ARBA" id="ARBA00022448"/>
    </source>
</evidence>
<feature type="compositionally biased region" description="Pro residues" evidence="7">
    <location>
        <begin position="438"/>
        <end position="457"/>
    </location>
</feature>
<feature type="transmembrane region" description="Helical" evidence="8">
    <location>
        <begin position="150"/>
        <end position="169"/>
    </location>
</feature>
<evidence type="ECO:0000256" key="4">
    <source>
        <dbReference type="ARBA" id="ARBA00022692"/>
    </source>
</evidence>
<sequence>MPALPGFLTNLIPPTPLSRRLATQSLLFAAGDGTFNTAAAFYLVTFVGLSPAQIGVGLTVAGIASFITAYPMGRLADVIGPKRIWAISALISASMFATMPFIHGFWAYLAVIVVFEVVNNAGGAGRNAYVLDVLPDKERVQTQAFMYSSLNLGFTIGALIAGIALALPTDVVLKWGVPFFALAVGVANSLWITRLPRAPHDERRASGETIVKAPGPGALRNVGWLLVTTFTGTLWSNQVLLHTVIPLWLVEYTDSPRWLLAWLFATNTVLCIILPAYTSKGVRDVRDALRRVWWSSGFFVAACAITLVTHDTRGMLTIFLVWLGHVAVTGAELAIGSASWALQAELMDPDKRGEYEGVAGIGRQLGGAWAPALFTFLAMGWHPDFYDGAGWIVIAAIIVAAAAAMGPSANLAVRFRQTHFPRKAESDDPEGPGGPEGPDGPGPDGPTEPTEPAPAVA</sequence>
<evidence type="ECO:0000313" key="10">
    <source>
        <dbReference type="EMBL" id="GLJ69072.1"/>
    </source>
</evidence>
<reference evidence="10" key="2">
    <citation type="submission" date="2023-01" db="EMBL/GenBank/DDBJ databases">
        <authorList>
            <person name="Sun Q."/>
            <person name="Evtushenko L."/>
        </authorList>
    </citation>
    <scope>NUCLEOTIDE SEQUENCE</scope>
    <source>
        <strain evidence="10">VKM Ac-1246</strain>
    </source>
</reference>
<dbReference type="SUPFAM" id="SSF103473">
    <property type="entry name" value="MFS general substrate transporter"/>
    <property type="match status" value="1"/>
</dbReference>
<keyword evidence="11" id="KW-1185">Reference proteome</keyword>
<protein>
    <submittedName>
        <fullName evidence="10">MFS transporter</fullName>
    </submittedName>
</protein>
<dbReference type="InterPro" id="IPR020846">
    <property type="entry name" value="MFS_dom"/>
</dbReference>
<dbReference type="InterPro" id="IPR036259">
    <property type="entry name" value="MFS_trans_sf"/>
</dbReference>
<feature type="transmembrane region" description="Helical" evidence="8">
    <location>
        <begin position="175"/>
        <end position="193"/>
    </location>
</feature>
<dbReference type="PANTHER" id="PTHR23517:SF3">
    <property type="entry name" value="INTEGRAL MEMBRANE TRANSPORT PROTEIN"/>
    <property type="match status" value="1"/>
</dbReference>
<evidence type="ECO:0000256" key="5">
    <source>
        <dbReference type="ARBA" id="ARBA00022989"/>
    </source>
</evidence>
<dbReference type="InterPro" id="IPR050171">
    <property type="entry name" value="MFS_Transporters"/>
</dbReference>
<organism evidence="10 11">
    <name type="scientific">Nocardioides luteus</name>
    <dbReference type="NCBI Taxonomy" id="1844"/>
    <lineage>
        <taxon>Bacteria</taxon>
        <taxon>Bacillati</taxon>
        <taxon>Actinomycetota</taxon>
        <taxon>Actinomycetes</taxon>
        <taxon>Propionibacteriales</taxon>
        <taxon>Nocardioidaceae</taxon>
        <taxon>Nocardioides</taxon>
    </lineage>
</organism>
<feature type="transmembrane region" description="Helical" evidence="8">
    <location>
        <begin position="260"/>
        <end position="279"/>
    </location>
</feature>
<feature type="transmembrane region" description="Helical" evidence="8">
    <location>
        <begin position="363"/>
        <end position="382"/>
    </location>
</feature>
<evidence type="ECO:0000256" key="1">
    <source>
        <dbReference type="ARBA" id="ARBA00004651"/>
    </source>
</evidence>
<feature type="region of interest" description="Disordered" evidence="7">
    <location>
        <begin position="419"/>
        <end position="457"/>
    </location>
</feature>
<name>A0ABQ5SY11_9ACTN</name>
<feature type="transmembrane region" description="Helical" evidence="8">
    <location>
        <begin position="54"/>
        <end position="72"/>
    </location>
</feature>
<feature type="transmembrane region" description="Helical" evidence="8">
    <location>
        <begin position="26"/>
        <end position="48"/>
    </location>
</feature>
<keyword evidence="5 8" id="KW-1133">Transmembrane helix</keyword>
<proteinExistence type="predicted"/>
<dbReference type="PANTHER" id="PTHR23517">
    <property type="entry name" value="RESISTANCE PROTEIN MDTM, PUTATIVE-RELATED-RELATED"/>
    <property type="match status" value="1"/>
</dbReference>
<dbReference type="Pfam" id="PF07690">
    <property type="entry name" value="MFS_1"/>
    <property type="match status" value="1"/>
</dbReference>
<accession>A0ABQ5SY11</accession>
<comment type="caution">
    <text evidence="10">The sequence shown here is derived from an EMBL/GenBank/DDBJ whole genome shotgun (WGS) entry which is preliminary data.</text>
</comment>
<dbReference type="PROSITE" id="PS50850">
    <property type="entry name" value="MFS"/>
    <property type="match status" value="1"/>
</dbReference>
<feature type="transmembrane region" description="Helical" evidence="8">
    <location>
        <begin position="388"/>
        <end position="413"/>
    </location>
</feature>
<gene>
    <name evidence="10" type="ORF">GCM10017579_31080</name>
</gene>
<evidence type="ECO:0000259" key="9">
    <source>
        <dbReference type="PROSITE" id="PS50850"/>
    </source>
</evidence>
<evidence type="ECO:0000256" key="7">
    <source>
        <dbReference type="SAM" id="MobiDB-lite"/>
    </source>
</evidence>
<evidence type="ECO:0000256" key="6">
    <source>
        <dbReference type="ARBA" id="ARBA00023136"/>
    </source>
</evidence>
<keyword evidence="2" id="KW-0813">Transport</keyword>
<dbReference type="EMBL" id="BSEL01000005">
    <property type="protein sequence ID" value="GLJ69072.1"/>
    <property type="molecule type" value="Genomic_DNA"/>
</dbReference>
<feature type="domain" description="Major facilitator superfamily (MFS) profile" evidence="9">
    <location>
        <begin position="1"/>
        <end position="407"/>
    </location>
</feature>
<feature type="transmembrane region" description="Helical" evidence="8">
    <location>
        <begin position="291"/>
        <end position="310"/>
    </location>
</feature>
<feature type="transmembrane region" description="Helical" evidence="8">
    <location>
        <begin position="316"/>
        <end position="342"/>
    </location>
</feature>
<feature type="transmembrane region" description="Helical" evidence="8">
    <location>
        <begin position="222"/>
        <end position="248"/>
    </location>
</feature>
<comment type="subcellular location">
    <subcellularLocation>
        <location evidence="1">Cell membrane</location>
        <topology evidence="1">Multi-pass membrane protein</topology>
    </subcellularLocation>
</comment>
<keyword evidence="6 8" id="KW-0472">Membrane</keyword>